<dbReference type="InterPro" id="IPR001647">
    <property type="entry name" value="HTH_TetR"/>
</dbReference>
<name>A0A7W8VCS8_9ACTN</name>
<dbReference type="SUPFAM" id="SSF46689">
    <property type="entry name" value="Homeodomain-like"/>
    <property type="match status" value="1"/>
</dbReference>
<dbReference type="EMBL" id="JACHDB010000001">
    <property type="protein sequence ID" value="MBB5431199.1"/>
    <property type="molecule type" value="Genomic_DNA"/>
</dbReference>
<evidence type="ECO:0000313" key="5">
    <source>
        <dbReference type="Proteomes" id="UP000572635"/>
    </source>
</evidence>
<dbReference type="RefSeq" id="WP_221331478.1">
    <property type="nucleotide sequence ID" value="NZ_BAAAJD010000007.1"/>
</dbReference>
<organism evidence="4 5">
    <name type="scientific">Nocardiopsis composta</name>
    <dbReference type="NCBI Taxonomy" id="157465"/>
    <lineage>
        <taxon>Bacteria</taxon>
        <taxon>Bacillati</taxon>
        <taxon>Actinomycetota</taxon>
        <taxon>Actinomycetes</taxon>
        <taxon>Streptosporangiales</taxon>
        <taxon>Nocardiopsidaceae</taxon>
        <taxon>Nocardiopsis</taxon>
    </lineage>
</organism>
<dbReference type="GO" id="GO:0000976">
    <property type="term" value="F:transcription cis-regulatory region binding"/>
    <property type="evidence" value="ECO:0007669"/>
    <property type="project" value="TreeGrafter"/>
</dbReference>
<gene>
    <name evidence="4" type="ORF">HDA36_001283</name>
</gene>
<dbReference type="Proteomes" id="UP000572635">
    <property type="component" value="Unassembled WGS sequence"/>
</dbReference>
<comment type="caution">
    <text evidence="4">The sequence shown here is derived from an EMBL/GenBank/DDBJ whole genome shotgun (WGS) entry which is preliminary data.</text>
</comment>
<feature type="DNA-binding region" description="H-T-H motif" evidence="2">
    <location>
        <begin position="36"/>
        <end position="55"/>
    </location>
</feature>
<dbReference type="GO" id="GO:0003700">
    <property type="term" value="F:DNA-binding transcription factor activity"/>
    <property type="evidence" value="ECO:0007669"/>
    <property type="project" value="TreeGrafter"/>
</dbReference>
<sequence>MTDRSRRERADAARNRAKVLEAAAELFTGKDPRAVTMEEVARAAGIGRATLYRRYPDIASIAEALLDEHERRLQEELLRGAPPLGPGAPPGERLAAFYAAMAGLLERHAHLVLGAETGRARFATGAYGFWRAHVLALLRAGGAPEPEALADPLLAPLAPDVFTHQREQGLSTEEIASALTHLARRVLPD</sequence>
<protein>
    <submittedName>
        <fullName evidence="4">AcrR family transcriptional regulator</fullName>
    </submittedName>
</protein>
<feature type="domain" description="HTH tetR-type" evidence="3">
    <location>
        <begin position="13"/>
        <end position="73"/>
    </location>
</feature>
<proteinExistence type="predicted"/>
<keyword evidence="1 2" id="KW-0238">DNA-binding</keyword>
<accession>A0A7W8VCS8</accession>
<dbReference type="Gene3D" id="1.10.357.10">
    <property type="entry name" value="Tetracycline Repressor, domain 2"/>
    <property type="match status" value="1"/>
</dbReference>
<evidence type="ECO:0000256" key="2">
    <source>
        <dbReference type="PROSITE-ProRule" id="PRU00335"/>
    </source>
</evidence>
<dbReference type="PANTHER" id="PTHR30055:SF209">
    <property type="entry name" value="POSSIBLE TRANSCRIPTIONAL REGULATORY PROTEIN (PROBABLY TETR-FAMILY)"/>
    <property type="match status" value="1"/>
</dbReference>
<dbReference type="PANTHER" id="PTHR30055">
    <property type="entry name" value="HTH-TYPE TRANSCRIPTIONAL REGULATOR RUTR"/>
    <property type="match status" value="1"/>
</dbReference>
<dbReference type="AlphaFoldDB" id="A0A7W8VCS8"/>
<dbReference type="Pfam" id="PF00440">
    <property type="entry name" value="TetR_N"/>
    <property type="match status" value="1"/>
</dbReference>
<dbReference type="PROSITE" id="PS50977">
    <property type="entry name" value="HTH_TETR_2"/>
    <property type="match status" value="1"/>
</dbReference>
<dbReference type="InterPro" id="IPR009057">
    <property type="entry name" value="Homeodomain-like_sf"/>
</dbReference>
<reference evidence="4 5" key="1">
    <citation type="submission" date="2020-08" db="EMBL/GenBank/DDBJ databases">
        <title>Sequencing the genomes of 1000 actinobacteria strains.</title>
        <authorList>
            <person name="Klenk H.-P."/>
        </authorList>
    </citation>
    <scope>NUCLEOTIDE SEQUENCE [LARGE SCALE GENOMIC DNA]</scope>
    <source>
        <strain evidence="4 5">DSM 44551</strain>
    </source>
</reference>
<evidence type="ECO:0000259" key="3">
    <source>
        <dbReference type="PROSITE" id="PS50977"/>
    </source>
</evidence>
<evidence type="ECO:0000313" key="4">
    <source>
        <dbReference type="EMBL" id="MBB5431199.1"/>
    </source>
</evidence>
<evidence type="ECO:0000256" key="1">
    <source>
        <dbReference type="ARBA" id="ARBA00023125"/>
    </source>
</evidence>
<keyword evidence="5" id="KW-1185">Reference proteome</keyword>
<dbReference type="InterPro" id="IPR050109">
    <property type="entry name" value="HTH-type_TetR-like_transc_reg"/>
</dbReference>